<gene>
    <name evidence="5" type="ORF">FC91_GL002552</name>
</gene>
<name>A0A0R1XAY9_9LACO</name>
<evidence type="ECO:0000259" key="3">
    <source>
        <dbReference type="Pfam" id="PF01055"/>
    </source>
</evidence>
<dbReference type="PANTHER" id="PTHR43863:SF2">
    <property type="entry name" value="MALTASE-GLUCOAMYLASE"/>
    <property type="match status" value="1"/>
</dbReference>
<evidence type="ECO:0000313" key="5">
    <source>
        <dbReference type="EMBL" id="KRM27343.1"/>
    </source>
</evidence>
<dbReference type="GO" id="GO:0004553">
    <property type="term" value="F:hydrolase activity, hydrolyzing O-glycosyl compounds"/>
    <property type="evidence" value="ECO:0007669"/>
    <property type="project" value="InterPro"/>
</dbReference>
<reference evidence="5 6" key="1">
    <citation type="journal article" date="2015" name="Genome Announc.">
        <title>Expanding the biotechnology potential of lactobacilli through comparative genomics of 213 strains and associated genera.</title>
        <authorList>
            <person name="Sun Z."/>
            <person name="Harris H.M."/>
            <person name="McCann A."/>
            <person name="Guo C."/>
            <person name="Argimon S."/>
            <person name="Zhang W."/>
            <person name="Yang X."/>
            <person name="Jeffery I.B."/>
            <person name="Cooney J.C."/>
            <person name="Kagawa T.F."/>
            <person name="Liu W."/>
            <person name="Song Y."/>
            <person name="Salvetti E."/>
            <person name="Wrobel A."/>
            <person name="Rasinkangas P."/>
            <person name="Parkhill J."/>
            <person name="Rea M.C."/>
            <person name="O'Sullivan O."/>
            <person name="Ritari J."/>
            <person name="Douillard F.P."/>
            <person name="Paul Ross R."/>
            <person name="Yang R."/>
            <person name="Briner A.E."/>
            <person name="Felis G.E."/>
            <person name="de Vos W.M."/>
            <person name="Barrangou R."/>
            <person name="Klaenhammer T.R."/>
            <person name="Caufield P.W."/>
            <person name="Cui Y."/>
            <person name="Zhang H."/>
            <person name="O'Toole P.W."/>
        </authorList>
    </citation>
    <scope>NUCLEOTIDE SEQUENCE [LARGE SCALE GENOMIC DNA]</scope>
    <source>
        <strain evidence="5 6">DSM 16991</strain>
    </source>
</reference>
<dbReference type="Proteomes" id="UP000050949">
    <property type="component" value="Unassembled WGS sequence"/>
</dbReference>
<keyword evidence="2 5" id="KW-0378">Hydrolase</keyword>
<keyword evidence="2" id="KW-0326">Glycosidase</keyword>
<dbReference type="InterPro" id="IPR051816">
    <property type="entry name" value="Glycosyl_Hydrolase_31"/>
</dbReference>
<dbReference type="CDD" id="cd14752">
    <property type="entry name" value="GH31_N"/>
    <property type="match status" value="1"/>
</dbReference>
<dbReference type="Gene3D" id="2.60.40.1760">
    <property type="entry name" value="glycosyl hydrolase (family 31)"/>
    <property type="match status" value="1"/>
</dbReference>
<comment type="caution">
    <text evidence="5">The sequence shown here is derived from an EMBL/GenBank/DDBJ whole genome shotgun (WGS) entry which is preliminary data.</text>
</comment>
<dbReference type="InterPro" id="IPR013780">
    <property type="entry name" value="Glyco_hydro_b"/>
</dbReference>
<dbReference type="GO" id="GO:0005975">
    <property type="term" value="P:carbohydrate metabolic process"/>
    <property type="evidence" value="ECO:0007669"/>
    <property type="project" value="InterPro"/>
</dbReference>
<dbReference type="InterPro" id="IPR048395">
    <property type="entry name" value="Glyco_hydro_31_C"/>
</dbReference>
<dbReference type="InterPro" id="IPR011013">
    <property type="entry name" value="Gal_mutarotase_sf_dom"/>
</dbReference>
<dbReference type="SUPFAM" id="SSF74650">
    <property type="entry name" value="Galactose mutarotase-like"/>
    <property type="match status" value="1"/>
</dbReference>
<dbReference type="SUPFAM" id="SSF51011">
    <property type="entry name" value="Glycosyl hydrolase domain"/>
    <property type="match status" value="1"/>
</dbReference>
<dbReference type="GO" id="GO:0030246">
    <property type="term" value="F:carbohydrate binding"/>
    <property type="evidence" value="ECO:0007669"/>
    <property type="project" value="InterPro"/>
</dbReference>
<proteinExistence type="inferred from homology"/>
<dbReference type="EMBL" id="AZFW01000050">
    <property type="protein sequence ID" value="KRM27343.1"/>
    <property type="molecule type" value="Genomic_DNA"/>
</dbReference>
<dbReference type="CDD" id="cd06591">
    <property type="entry name" value="GH31_xylosidase_XylS"/>
    <property type="match status" value="1"/>
</dbReference>
<evidence type="ECO:0000313" key="6">
    <source>
        <dbReference type="Proteomes" id="UP000050949"/>
    </source>
</evidence>
<dbReference type="Pfam" id="PF21365">
    <property type="entry name" value="Glyco_hydro_31_3rd"/>
    <property type="match status" value="1"/>
</dbReference>
<evidence type="ECO:0000256" key="1">
    <source>
        <dbReference type="ARBA" id="ARBA00007806"/>
    </source>
</evidence>
<evidence type="ECO:0000259" key="4">
    <source>
        <dbReference type="Pfam" id="PF21365"/>
    </source>
</evidence>
<dbReference type="eggNOG" id="COG1501">
    <property type="taxonomic scope" value="Bacteria"/>
</dbReference>
<dbReference type="InterPro" id="IPR000322">
    <property type="entry name" value="Glyco_hydro_31_TIM"/>
</dbReference>
<dbReference type="InterPro" id="IPR017853">
    <property type="entry name" value="GH"/>
</dbReference>
<feature type="domain" description="Glycoside hydrolase family 31 TIM barrel" evidence="3">
    <location>
        <begin position="228"/>
        <end position="562"/>
    </location>
</feature>
<dbReference type="Gene3D" id="2.60.40.1180">
    <property type="entry name" value="Golgi alpha-mannosidase II"/>
    <property type="match status" value="1"/>
</dbReference>
<dbReference type="PANTHER" id="PTHR43863">
    <property type="entry name" value="HYDROLASE, PUTATIVE (AFU_ORTHOLOGUE AFUA_1G03140)-RELATED"/>
    <property type="match status" value="1"/>
</dbReference>
<feature type="domain" description="Glycosyl hydrolase family 31 C-terminal" evidence="4">
    <location>
        <begin position="573"/>
        <end position="642"/>
    </location>
</feature>
<accession>A0A0R1XAY9</accession>
<dbReference type="AlphaFoldDB" id="A0A0R1XAY9"/>
<dbReference type="SUPFAM" id="SSF51445">
    <property type="entry name" value="(Trans)glycosidases"/>
    <property type="match status" value="1"/>
</dbReference>
<organism evidence="5 6">
    <name type="scientific">Schleiferilactobacillus harbinensis DSM 16991</name>
    <dbReference type="NCBI Taxonomy" id="1122147"/>
    <lineage>
        <taxon>Bacteria</taxon>
        <taxon>Bacillati</taxon>
        <taxon>Bacillota</taxon>
        <taxon>Bacilli</taxon>
        <taxon>Lactobacillales</taxon>
        <taxon>Lactobacillaceae</taxon>
        <taxon>Schleiferilactobacillus</taxon>
    </lineage>
</organism>
<evidence type="ECO:0000256" key="2">
    <source>
        <dbReference type="RuleBase" id="RU361185"/>
    </source>
</evidence>
<dbReference type="Gene3D" id="3.20.20.80">
    <property type="entry name" value="Glycosidases"/>
    <property type="match status" value="1"/>
</dbReference>
<comment type="similarity">
    <text evidence="1 2">Belongs to the glycosyl hydrolase 31 family.</text>
</comment>
<dbReference type="Pfam" id="PF01055">
    <property type="entry name" value="Glyco_hydro_31_2nd"/>
    <property type="match status" value="1"/>
</dbReference>
<sequence length="765" mass="85700">MTIFTKGPNYLECQNGNERLRIIAWGQNSFRVVATPTGPLDLACSALLPTDTAATVTVADGQAMITNGTLRCVIDNHDWWDRTGRLRFYNAAGDLLLEELNPGGALQRQARRFEPLSGGGQYALTASFAGQPAAHFAGMGQYQQTIADLNGTTLELAQRNSQASVPFYLASTGYGFLWHNPAVGSVTFGKNVIEWHAQATAQLDYWITAGDTPAQIEAQYSAVVGRAPMMPVYGLGFWQSKLRYATQADVLAVARKYHELKIPVSVLVIDYYHWPRCGDYRFDPHFFPDPATMAEECARYGIKLMVSVWPQIDERSENYADMRERGLLVHTNHGLPVQMKFHGNNEFYDATNPAARHYVWDKVQKNYGAHGIHLFWLDEAEPEFSTYDFTNYTYYAGSVLSTGNLYPREYVRGFYEDEIAANGHPEVNLVRCAWVGSQRYGALVWSGDIHSTFQDLRNQISAGLHMGIAGIPWWTTDIGGFHGGRPDNPAFRELLVRWFQFGAFSPVMRIHGARQPMTKVYKADGEETEAAGAPNEVWSFGPEVEKILTKFIRIRALLKPYLEKVMTAAHETGAPVMRPLFYEFPNDQAAWPVNDQFLLGADILVAPIVHAGDRQREVYLPAGAEWTDARTGQHYAGGQRWQRLHRWIVCQCSCGMADRRNCRGACSDHGSHFPLLTPPPFRPIVNTNKANTKNCCEKMSRSTRCSQRAGGWCEPVMPTRRTWSLSDSGAKLICEAAVGAPIIASEYRPDRTKVTVWTALVRLEV</sequence>
<protein>
    <submittedName>
        <fullName evidence="5">Glycosyl hydrolase, family 31</fullName>
    </submittedName>
</protein>
<dbReference type="PATRIC" id="fig|1122147.4.peg.2633"/>